<comment type="caution">
    <text evidence="1">The sequence shown here is derived from an EMBL/GenBank/DDBJ whole genome shotgun (WGS) entry which is preliminary data.</text>
</comment>
<reference evidence="2" key="1">
    <citation type="submission" date="2023-07" db="EMBL/GenBank/DDBJ databases">
        <title>Conexibacter stalactiti sp. nov., isolated from stalactites in a lava cave and emended description of the genus Conexibacter.</title>
        <authorList>
            <person name="Lee S.D."/>
        </authorList>
    </citation>
    <scope>NUCLEOTIDE SEQUENCE [LARGE SCALE GENOMIC DNA]</scope>
    <source>
        <strain evidence="2">KCTC 39840</strain>
    </source>
</reference>
<dbReference type="EMBL" id="JAWSTH010000047">
    <property type="protein sequence ID" value="MDW5596098.1"/>
    <property type="molecule type" value="Genomic_DNA"/>
</dbReference>
<proteinExistence type="predicted"/>
<evidence type="ECO:0000313" key="1">
    <source>
        <dbReference type="EMBL" id="MDW5596098.1"/>
    </source>
</evidence>
<dbReference type="RefSeq" id="WP_318598476.1">
    <property type="nucleotide sequence ID" value="NZ_JAWSTH010000047.1"/>
</dbReference>
<keyword evidence="2" id="KW-1185">Reference proteome</keyword>
<protein>
    <recommendedName>
        <fullName evidence="3">DUF1579 domain-containing protein</fullName>
    </recommendedName>
</protein>
<name>A0ABU4HS46_9ACTN</name>
<organism evidence="1 2">
    <name type="scientific">Conexibacter stalactiti</name>
    <dbReference type="NCBI Taxonomy" id="1940611"/>
    <lineage>
        <taxon>Bacteria</taxon>
        <taxon>Bacillati</taxon>
        <taxon>Actinomycetota</taxon>
        <taxon>Thermoleophilia</taxon>
        <taxon>Solirubrobacterales</taxon>
        <taxon>Conexibacteraceae</taxon>
        <taxon>Conexibacter</taxon>
    </lineage>
</organism>
<dbReference type="Proteomes" id="UP001284601">
    <property type="component" value="Unassembled WGS sequence"/>
</dbReference>
<gene>
    <name evidence="1" type="ORF">R7226_17255</name>
</gene>
<evidence type="ECO:0008006" key="3">
    <source>
        <dbReference type="Google" id="ProtNLM"/>
    </source>
</evidence>
<evidence type="ECO:0000313" key="2">
    <source>
        <dbReference type="Proteomes" id="UP001284601"/>
    </source>
</evidence>
<accession>A0ABU4HS46</accession>
<sequence>MENDRRDARLARLEPFVGEWRIEAPAFAAEVDPDLAGAARVTFAWTLGGAFLLQRSAIPVPGAPDGLSVIAPDHDGDGYTQHYFDSRGVVRIYAMTFDGRDWTLERHRPDFTPLPFHQRWIGSFSRDASTIEGRWETSPDGESWELDFELTYVRLT</sequence>
<reference evidence="1 2" key="2">
    <citation type="submission" date="2023-10" db="EMBL/GenBank/DDBJ databases">
        <authorList>
            <person name="Han X.F."/>
        </authorList>
    </citation>
    <scope>NUCLEOTIDE SEQUENCE [LARGE SCALE GENOMIC DNA]</scope>
    <source>
        <strain evidence="1 2">KCTC 39840</strain>
    </source>
</reference>